<evidence type="ECO:0000256" key="1">
    <source>
        <dbReference type="SAM" id="Coils"/>
    </source>
</evidence>
<sequence>MTEEIKVNPEAFEKVIATLTQCKTELSQALEYYTNLNNEMKENWIGISGDAFILTERIVEEQFKERITDLENEIEDLNNTMFTMFEEDKLIGQLIGGSIFGEVGSEAAALINSSEDVNKMINSTRAIINDASN</sequence>
<dbReference type="eggNOG" id="ENOG50324HA">
    <property type="taxonomic scope" value="Bacteria"/>
</dbReference>
<dbReference type="STRING" id="36745.CLSAP_38650"/>
<evidence type="ECO:0000313" key="3">
    <source>
        <dbReference type="Proteomes" id="UP000011728"/>
    </source>
</evidence>
<keyword evidence="3" id="KW-1185">Reference proteome</keyword>
<dbReference type="Gene3D" id="1.10.287.1060">
    <property type="entry name" value="ESAT-6-like"/>
    <property type="match status" value="1"/>
</dbReference>
<protein>
    <recommendedName>
        <fullName evidence="4">WXG100 family type VII secretion target</fullName>
    </recommendedName>
</protein>
<dbReference type="EMBL" id="CP004121">
    <property type="protein sequence ID" value="AGF57868.1"/>
    <property type="molecule type" value="Genomic_DNA"/>
</dbReference>
<gene>
    <name evidence="2" type="ORF">Cspa_c41150</name>
</gene>
<evidence type="ECO:0000313" key="2">
    <source>
        <dbReference type="EMBL" id="AGF57868.1"/>
    </source>
</evidence>
<dbReference type="HOGENOM" id="CLU_1903049_0_0_9"/>
<name>M1MNT9_9CLOT</name>
<reference evidence="2 3" key="1">
    <citation type="submission" date="2013-02" db="EMBL/GenBank/DDBJ databases">
        <title>Genome sequence of Clostridium saccharoperbutylacetonicum N1-4(HMT).</title>
        <authorList>
            <person name="Poehlein A."/>
            <person name="Daniel R."/>
        </authorList>
    </citation>
    <scope>NUCLEOTIDE SEQUENCE [LARGE SCALE GENOMIC DNA]</scope>
    <source>
        <strain evidence="3">N1-4(HMT)</strain>
    </source>
</reference>
<dbReference type="Proteomes" id="UP000011728">
    <property type="component" value="Chromosome"/>
</dbReference>
<dbReference type="InterPro" id="IPR036689">
    <property type="entry name" value="ESAT-6-like_sf"/>
</dbReference>
<dbReference type="RefSeq" id="WP_015394179.1">
    <property type="nucleotide sequence ID" value="NC_020291.1"/>
</dbReference>
<dbReference type="SUPFAM" id="SSF140453">
    <property type="entry name" value="EsxAB dimer-like"/>
    <property type="match status" value="1"/>
</dbReference>
<organism evidence="2 3">
    <name type="scientific">Clostridium saccharoperbutylacetonicum N1-4(HMT)</name>
    <dbReference type="NCBI Taxonomy" id="931276"/>
    <lineage>
        <taxon>Bacteria</taxon>
        <taxon>Bacillati</taxon>
        <taxon>Bacillota</taxon>
        <taxon>Clostridia</taxon>
        <taxon>Eubacteriales</taxon>
        <taxon>Clostridiaceae</taxon>
        <taxon>Clostridium</taxon>
    </lineage>
</organism>
<feature type="coiled-coil region" evidence="1">
    <location>
        <begin position="60"/>
        <end position="87"/>
    </location>
</feature>
<proteinExistence type="predicted"/>
<evidence type="ECO:0008006" key="4">
    <source>
        <dbReference type="Google" id="ProtNLM"/>
    </source>
</evidence>
<accession>M1MNT9</accession>
<keyword evidence="1" id="KW-0175">Coiled coil</keyword>
<dbReference type="KEGG" id="csr:Cspa_c41150"/>
<dbReference type="PATRIC" id="fig|931276.5.peg.4147"/>
<dbReference type="AlphaFoldDB" id="M1MNT9"/>